<accession>J4IAH8</accession>
<feature type="compositionally biased region" description="Polar residues" evidence="1">
    <location>
        <begin position="50"/>
        <end position="76"/>
    </location>
</feature>
<keyword evidence="2" id="KW-0472">Membrane</keyword>
<feature type="compositionally biased region" description="Polar residues" evidence="1">
    <location>
        <begin position="101"/>
        <end position="148"/>
    </location>
</feature>
<evidence type="ECO:0000256" key="2">
    <source>
        <dbReference type="SAM" id="Phobius"/>
    </source>
</evidence>
<feature type="region of interest" description="Disordered" evidence="1">
    <location>
        <begin position="47"/>
        <end position="148"/>
    </location>
</feature>
<feature type="transmembrane region" description="Helical" evidence="2">
    <location>
        <begin position="165"/>
        <end position="187"/>
    </location>
</feature>
<dbReference type="RefSeq" id="XP_012182219.1">
    <property type="nucleotide sequence ID" value="XM_012326829.1"/>
</dbReference>
<feature type="compositionally biased region" description="Low complexity" evidence="1">
    <location>
        <begin position="81"/>
        <end position="100"/>
    </location>
</feature>
<gene>
    <name evidence="3" type="ORF">FIBRA_05051</name>
</gene>
<dbReference type="GeneID" id="24097847"/>
<evidence type="ECO:0000256" key="1">
    <source>
        <dbReference type="SAM" id="MobiDB-lite"/>
    </source>
</evidence>
<dbReference type="InParanoid" id="J4IAH8"/>
<dbReference type="EMBL" id="HE797095">
    <property type="protein sequence ID" value="CCM02936.1"/>
    <property type="molecule type" value="Genomic_DNA"/>
</dbReference>
<feature type="compositionally biased region" description="Basic and acidic residues" evidence="1">
    <location>
        <begin position="265"/>
        <end position="279"/>
    </location>
</feature>
<keyword evidence="4" id="KW-1185">Reference proteome</keyword>
<dbReference type="Proteomes" id="UP000006352">
    <property type="component" value="Unassembled WGS sequence"/>
</dbReference>
<dbReference type="HOGENOM" id="CLU_997596_0_0_1"/>
<reference evidence="3 4" key="1">
    <citation type="journal article" date="2012" name="Appl. Environ. Microbiol.">
        <title>Short-read sequencing for genomic analysis of the brown rot fungus Fibroporia radiculosa.</title>
        <authorList>
            <person name="Tang J.D."/>
            <person name="Perkins A.D."/>
            <person name="Sonstegard T.S."/>
            <person name="Schroeder S.G."/>
            <person name="Burgess S.C."/>
            <person name="Diehl S.V."/>
        </authorList>
    </citation>
    <scope>NUCLEOTIDE SEQUENCE [LARGE SCALE GENOMIC DNA]</scope>
    <source>
        <strain evidence="3 4">TFFH 294</strain>
    </source>
</reference>
<evidence type="ECO:0008006" key="5">
    <source>
        <dbReference type="Google" id="ProtNLM"/>
    </source>
</evidence>
<dbReference type="AlphaFoldDB" id="J4IAH8"/>
<proteinExistence type="predicted"/>
<evidence type="ECO:0000313" key="3">
    <source>
        <dbReference type="EMBL" id="CCM02936.1"/>
    </source>
</evidence>
<name>J4IAH8_9APHY</name>
<dbReference type="STRING" id="599839.J4IAH8"/>
<keyword evidence="2" id="KW-0812">Transmembrane</keyword>
<evidence type="ECO:0000313" key="4">
    <source>
        <dbReference type="Proteomes" id="UP000006352"/>
    </source>
</evidence>
<organism evidence="3 4">
    <name type="scientific">Fibroporia radiculosa</name>
    <dbReference type="NCBI Taxonomy" id="599839"/>
    <lineage>
        <taxon>Eukaryota</taxon>
        <taxon>Fungi</taxon>
        <taxon>Dikarya</taxon>
        <taxon>Basidiomycota</taxon>
        <taxon>Agaricomycotina</taxon>
        <taxon>Agaricomycetes</taxon>
        <taxon>Polyporales</taxon>
        <taxon>Fibroporiaceae</taxon>
        <taxon>Fibroporia</taxon>
    </lineage>
</organism>
<feature type="region of interest" description="Disordered" evidence="1">
    <location>
        <begin position="197"/>
        <end position="233"/>
    </location>
</feature>
<sequence length="279" mass="29058">MDPVQHDLLSQPLPKENVSYKIDPARLLSAFYSFFSDVASAYTKSDHHSSLTTAGTPHPTAISSTPSLTAVSSTSMAKGISTGTSSAPSLTASSSTPMATGISTGTSSAPALTASSNTPMATSSTPIVTPSTLHSTATPSSSNSRGTASTASLTSAVKKNNGGTIAGGVVGGLIALFLLLGALLLWLRHRRRKRTAPSSEFMAAAGLTQSVSRPSPMSVEKEEETSPAFTSAACPDPLYEKVRAYVAAVQQQHYQEHVPSPSRSSWEKPLRSDKSFLIE</sequence>
<keyword evidence="2" id="KW-1133">Transmembrane helix</keyword>
<feature type="region of interest" description="Disordered" evidence="1">
    <location>
        <begin position="256"/>
        <end position="279"/>
    </location>
</feature>
<protein>
    <recommendedName>
        <fullName evidence="5">Mid2 domain-containing protein</fullName>
    </recommendedName>
</protein>